<evidence type="ECO:0000259" key="1">
    <source>
        <dbReference type="Pfam" id="PF12705"/>
    </source>
</evidence>
<gene>
    <name evidence="4" type="ORF">ING2E5B_1336</name>
</gene>
<protein>
    <recommendedName>
        <fullName evidence="6">Helicase ATP-binding domain-containing protein</fullName>
    </recommendedName>
</protein>
<evidence type="ECO:0000313" key="5">
    <source>
        <dbReference type="Proteomes" id="UP000032417"/>
    </source>
</evidence>
<evidence type="ECO:0008006" key="6">
    <source>
        <dbReference type="Google" id="ProtNLM"/>
    </source>
</evidence>
<dbReference type="STRING" id="1562970.ING2E5B_1336"/>
<keyword evidence="5" id="KW-1185">Reference proteome</keyword>
<dbReference type="KEGG" id="pbt:ING2E5B_1336"/>
<dbReference type="EMBL" id="LN515532">
    <property type="protein sequence ID" value="CEA16086.1"/>
    <property type="molecule type" value="Genomic_DNA"/>
</dbReference>
<dbReference type="InterPro" id="IPR047187">
    <property type="entry name" value="SF1_C_Upf1"/>
</dbReference>
<reference evidence="4 5" key="1">
    <citation type="submission" date="2014-08" db="EMBL/GenBank/DDBJ databases">
        <authorList>
            <person name="Wibberg D."/>
        </authorList>
    </citation>
    <scope>NUCLEOTIDE SEQUENCE [LARGE SCALE GENOMIC DNA]</scope>
    <source>
        <strain evidence="5">ING2-E5B</strain>
    </source>
</reference>
<evidence type="ECO:0000313" key="4">
    <source>
        <dbReference type="EMBL" id="CEA16086.1"/>
    </source>
</evidence>
<feature type="domain" description="PD-(D/E)XK endonuclease-like" evidence="1">
    <location>
        <begin position="214"/>
        <end position="297"/>
    </location>
</feature>
<dbReference type="Proteomes" id="UP000032417">
    <property type="component" value="Chromosome 1"/>
</dbReference>
<accession>A0A098C0Y0</accession>
<feature type="domain" description="DNA2/NAM7 helicase helicase" evidence="2">
    <location>
        <begin position="574"/>
        <end position="654"/>
    </location>
</feature>
<dbReference type="PANTHER" id="PTHR10887:SF495">
    <property type="entry name" value="HELICASE SENATAXIN ISOFORM X1-RELATED"/>
    <property type="match status" value="1"/>
</dbReference>
<feature type="domain" description="DNA2/NAM7 helicase helicase" evidence="2">
    <location>
        <begin position="673"/>
        <end position="747"/>
    </location>
</feature>
<evidence type="ECO:0000259" key="2">
    <source>
        <dbReference type="Pfam" id="PF13086"/>
    </source>
</evidence>
<dbReference type="Pfam" id="PF12705">
    <property type="entry name" value="PDDEXK_1"/>
    <property type="match status" value="1"/>
</dbReference>
<dbReference type="InterPro" id="IPR045055">
    <property type="entry name" value="DNA2/NAM7-like"/>
</dbReference>
<sequence>MSIKLSLGDPEIIQVQLLKIDHDKKLLICFVNNEDDKNCIVRYDISPDNNIFTPSIEQFWEGAKLNLVNSYKDQNGFLIPTYIILEPDYLIDASAIAECFQDYLISPIHYFRNRFEKMENRSYLLLGNLANFFLDELVFAEEVDNVSFENIFLKSFKQSPFEYTSCEDIRSESDFRSFMNRAQQLFNNIKRVVRYDFPKMGININFCTLEPSFFSVKYGFQGRLDLLYTNPITNDTRIIELKSGRLPYPAFNTSKITLNHKVQTYVYRLMIDSVFYDKRAKVEASILYASGNNPGENIRKANIDGDLEKSILNLRNLIIINEHKIITGELESVESMFKSMLREIETENPVPVFYQHKINRFQNVLTQSSDIERIYFYRFIQFVSRELYHQKTGDMDYETPTGMASLWNSSFDERAEALNVLYDLSILNIDDSANDMTIIFSRPQPTREDENLSGNNIVNFREGDICIVYPREDVNDTVLNKQILKGTIVKITPEKVEVRFRYKQKNRHYFEDNQFWAIEHDSLDSSLNSMYKSLFEFISSSKQKRELLLGIKQPKCSAIKQENSDINDISYPENIINQALNAEDYFLIVGPPGTGKTSIFARRLIEEYYKKPDVNIMVIAYTNRAVDELCGAINAAFGYSDGDCDKYIRVGSELSCDSAYQHRLLQRVSEKAADRDSLRKEINDTRIFISTLASITGKMELFSLKQFQIAIIDEASQILEPQIIGLLPLFDKFIMIGDHNQLATIVLQEEEKSRINETQLQEIGITDCRESFFERLLRRCKSQGWTHSFTQLTHQGRMHSEIAAFPSTYFYSENLFPALDWQTGEWRLSNSNGNLYDKYIATKRTILFSTERKEINNISNKINQSEAEIIAELIESIQRVYNDNNITYDSSKIGIIAPYRNQIALIRHKLSEARIDDYENIMIDTVERFQGSQRDIIIVSFCINQPGQFRYLCNLNYDGTVDRKLNVALTRARQQLFLVGNAQLLLKHPIYKSLVNFYSYKTVVL</sequence>
<proteinExistence type="predicted"/>
<dbReference type="PATRIC" id="fig|1562970.3.peg.1323"/>
<dbReference type="Pfam" id="PF13086">
    <property type="entry name" value="AAA_11"/>
    <property type="match status" value="2"/>
</dbReference>
<dbReference type="Gene3D" id="3.40.50.300">
    <property type="entry name" value="P-loop containing nucleotide triphosphate hydrolases"/>
    <property type="match status" value="2"/>
</dbReference>
<feature type="domain" description="DNA2/NAM7 helicase-like C-terminal" evidence="3">
    <location>
        <begin position="770"/>
        <end position="982"/>
    </location>
</feature>
<dbReference type="GO" id="GO:0004386">
    <property type="term" value="F:helicase activity"/>
    <property type="evidence" value="ECO:0007669"/>
    <property type="project" value="InterPro"/>
</dbReference>
<dbReference type="InterPro" id="IPR041677">
    <property type="entry name" value="DNA2/NAM7_AAA_11"/>
</dbReference>
<dbReference type="SUPFAM" id="SSF52540">
    <property type="entry name" value="P-loop containing nucleoside triphosphate hydrolases"/>
    <property type="match status" value="1"/>
</dbReference>
<dbReference type="CDD" id="cd18808">
    <property type="entry name" value="SF1_C_Upf1"/>
    <property type="match status" value="1"/>
</dbReference>
<dbReference type="Pfam" id="PF13087">
    <property type="entry name" value="AAA_12"/>
    <property type="match status" value="1"/>
</dbReference>
<dbReference type="InterPro" id="IPR038726">
    <property type="entry name" value="PDDEXK_AddAB-type"/>
</dbReference>
<dbReference type="PANTHER" id="PTHR10887">
    <property type="entry name" value="DNA2/NAM7 HELICASE FAMILY"/>
    <property type="match status" value="1"/>
</dbReference>
<name>A0A098C0Y0_9BACT</name>
<dbReference type="InterPro" id="IPR041679">
    <property type="entry name" value="DNA2/NAM7-like_C"/>
</dbReference>
<dbReference type="InterPro" id="IPR027417">
    <property type="entry name" value="P-loop_NTPase"/>
</dbReference>
<organism evidence="4 5">
    <name type="scientific">Fermentimonas caenicola</name>
    <dbReference type="NCBI Taxonomy" id="1562970"/>
    <lineage>
        <taxon>Bacteria</taxon>
        <taxon>Pseudomonadati</taxon>
        <taxon>Bacteroidota</taxon>
        <taxon>Bacteroidia</taxon>
        <taxon>Bacteroidales</taxon>
        <taxon>Dysgonomonadaceae</taxon>
        <taxon>Fermentimonas</taxon>
    </lineage>
</organism>
<dbReference type="AlphaFoldDB" id="A0A098C0Y0"/>
<evidence type="ECO:0000259" key="3">
    <source>
        <dbReference type="Pfam" id="PF13087"/>
    </source>
</evidence>
<dbReference type="OrthoDB" id="9757917at2"/>
<dbReference type="HOGENOM" id="CLU_005032_0_0_10"/>